<keyword evidence="2" id="KW-0812">Transmembrane</keyword>
<dbReference type="RefSeq" id="XP_069226133.1">
    <property type="nucleotide sequence ID" value="XM_069377058.1"/>
</dbReference>
<keyword evidence="2" id="KW-1133">Transmembrane helix</keyword>
<keyword evidence="4" id="KW-1185">Reference proteome</keyword>
<keyword evidence="2" id="KW-0472">Membrane</keyword>
<dbReference type="AlphaFoldDB" id="A0AB34KGG2"/>
<feature type="region of interest" description="Disordered" evidence="1">
    <location>
        <begin position="156"/>
        <end position="181"/>
    </location>
</feature>
<dbReference type="GeneID" id="96009896"/>
<feature type="region of interest" description="Disordered" evidence="1">
    <location>
        <begin position="55"/>
        <end position="76"/>
    </location>
</feature>
<evidence type="ECO:0000313" key="3">
    <source>
        <dbReference type="EMBL" id="KAL1583026.1"/>
    </source>
</evidence>
<reference evidence="3 4" key="1">
    <citation type="journal article" date="2020" name="Microbiol. Resour. Announc.">
        <title>Draft Genome Sequence of a Cladosporium Species Isolated from the Mesophotic Ascidian Didemnum maculosum.</title>
        <authorList>
            <person name="Gioti A."/>
            <person name="Siaperas R."/>
            <person name="Nikolaivits E."/>
            <person name="Le Goff G."/>
            <person name="Ouazzani J."/>
            <person name="Kotoulas G."/>
            <person name="Topakas E."/>
        </authorList>
    </citation>
    <scope>NUCLEOTIDE SEQUENCE [LARGE SCALE GENOMIC DNA]</scope>
    <source>
        <strain evidence="3 4">TM138-S3</strain>
    </source>
</reference>
<comment type="caution">
    <text evidence="3">The sequence shown here is derived from an EMBL/GenBank/DDBJ whole genome shotgun (WGS) entry which is preliminary data.</text>
</comment>
<dbReference type="Proteomes" id="UP000803884">
    <property type="component" value="Unassembled WGS sequence"/>
</dbReference>
<protein>
    <submittedName>
        <fullName evidence="3">Uncharacterized protein</fullName>
    </submittedName>
</protein>
<dbReference type="EMBL" id="JAAQHG020000040">
    <property type="protein sequence ID" value="KAL1583026.1"/>
    <property type="molecule type" value="Genomic_DNA"/>
</dbReference>
<evidence type="ECO:0000256" key="2">
    <source>
        <dbReference type="SAM" id="Phobius"/>
    </source>
</evidence>
<feature type="transmembrane region" description="Helical" evidence="2">
    <location>
        <begin position="22"/>
        <end position="46"/>
    </location>
</feature>
<evidence type="ECO:0000256" key="1">
    <source>
        <dbReference type="SAM" id="MobiDB-lite"/>
    </source>
</evidence>
<accession>A0AB34KGG2</accession>
<sequence length="181" mass="20514">MSRTLHQLFARDHEDAEISQTIINLLIALLVLLVLSICMCGALLVVRHRRRSRKQQQGLPLYNEKRDSASSVGSSHRRVLTRPSESIYVLQEKQNLIDNSEQPRNSGVPEIRLTFPEEYDADGKRTSGRCVIVRVSESGVGLEPVQDKLPAYKQTEGERFQSLDLDRVGGLTEKEDSKQWS</sequence>
<evidence type="ECO:0000313" key="4">
    <source>
        <dbReference type="Proteomes" id="UP000803884"/>
    </source>
</evidence>
<organism evidence="3 4">
    <name type="scientific">Cladosporium halotolerans</name>
    <dbReference type="NCBI Taxonomy" id="1052096"/>
    <lineage>
        <taxon>Eukaryota</taxon>
        <taxon>Fungi</taxon>
        <taxon>Dikarya</taxon>
        <taxon>Ascomycota</taxon>
        <taxon>Pezizomycotina</taxon>
        <taxon>Dothideomycetes</taxon>
        <taxon>Dothideomycetidae</taxon>
        <taxon>Cladosporiales</taxon>
        <taxon>Cladosporiaceae</taxon>
        <taxon>Cladosporium</taxon>
    </lineage>
</organism>
<gene>
    <name evidence="3" type="ORF">WHR41_08454</name>
</gene>
<name>A0AB34KGG2_9PEZI</name>
<proteinExistence type="predicted"/>